<accession>A0A6A4I7A9</accession>
<dbReference type="Proteomes" id="UP000799118">
    <property type="component" value="Unassembled WGS sequence"/>
</dbReference>
<sequence length="214" mass="24263">MLKAGCVPDAFLLCKSFLHENHLANVIKSWITWNVARKLLNPQRGLARRNRAEYLPPPGFDSQQMQMVVLLRPSKPMLYYQAIHICIVTMTQNPNRPRSTSMKTHQSQARLHFKLTAVSQDEATTSLPGAQLVGIDSIQIQAKMRLDFEAPNSQLLYILIVCNCQTSKQPVRVFATYGVWILETNSFDVPTCHAQPLVLKPWLLKTSLCPSLHQ</sequence>
<keyword evidence="2" id="KW-1185">Reference proteome</keyword>
<evidence type="ECO:0000313" key="1">
    <source>
        <dbReference type="EMBL" id="KAE9405288.1"/>
    </source>
</evidence>
<dbReference type="AlphaFoldDB" id="A0A6A4I7A9"/>
<evidence type="ECO:0000313" key="2">
    <source>
        <dbReference type="Proteomes" id="UP000799118"/>
    </source>
</evidence>
<dbReference type="EMBL" id="ML769410">
    <property type="protein sequence ID" value="KAE9405288.1"/>
    <property type="molecule type" value="Genomic_DNA"/>
</dbReference>
<proteinExistence type="predicted"/>
<name>A0A6A4I7A9_9AGAR</name>
<protein>
    <submittedName>
        <fullName evidence="1">Uncharacterized protein</fullName>
    </submittedName>
</protein>
<gene>
    <name evidence="1" type="ORF">BT96DRAFT_935007</name>
</gene>
<reference evidence="1" key="1">
    <citation type="journal article" date="2019" name="Environ. Microbiol.">
        <title>Fungal ecological strategies reflected in gene transcription - a case study of two litter decomposers.</title>
        <authorList>
            <person name="Barbi F."/>
            <person name="Kohler A."/>
            <person name="Barry K."/>
            <person name="Baskaran P."/>
            <person name="Daum C."/>
            <person name="Fauchery L."/>
            <person name="Ihrmark K."/>
            <person name="Kuo A."/>
            <person name="LaButti K."/>
            <person name="Lipzen A."/>
            <person name="Morin E."/>
            <person name="Grigoriev I.V."/>
            <person name="Henrissat B."/>
            <person name="Lindahl B."/>
            <person name="Martin F."/>
        </authorList>
    </citation>
    <scope>NUCLEOTIDE SEQUENCE</scope>
    <source>
        <strain evidence="1">JB14</strain>
    </source>
</reference>
<organism evidence="1 2">
    <name type="scientific">Gymnopus androsaceus JB14</name>
    <dbReference type="NCBI Taxonomy" id="1447944"/>
    <lineage>
        <taxon>Eukaryota</taxon>
        <taxon>Fungi</taxon>
        <taxon>Dikarya</taxon>
        <taxon>Basidiomycota</taxon>
        <taxon>Agaricomycotina</taxon>
        <taxon>Agaricomycetes</taxon>
        <taxon>Agaricomycetidae</taxon>
        <taxon>Agaricales</taxon>
        <taxon>Marasmiineae</taxon>
        <taxon>Omphalotaceae</taxon>
        <taxon>Gymnopus</taxon>
    </lineage>
</organism>